<evidence type="ECO:0000313" key="2">
    <source>
        <dbReference type="EMBL" id="KAK7434012.1"/>
    </source>
</evidence>
<comment type="caution">
    <text evidence="2">The sequence shown here is derived from an EMBL/GenBank/DDBJ whole genome shotgun (WGS) entry which is preliminary data.</text>
</comment>
<evidence type="ECO:0000256" key="1">
    <source>
        <dbReference type="SAM" id="MobiDB-lite"/>
    </source>
</evidence>
<accession>A0ABR1IJ30</accession>
<evidence type="ECO:0000313" key="3">
    <source>
        <dbReference type="Proteomes" id="UP001498398"/>
    </source>
</evidence>
<feature type="compositionally biased region" description="Acidic residues" evidence="1">
    <location>
        <begin position="248"/>
        <end position="258"/>
    </location>
</feature>
<feature type="compositionally biased region" description="Basic residues" evidence="1">
    <location>
        <begin position="914"/>
        <end position="924"/>
    </location>
</feature>
<feature type="compositionally biased region" description="Low complexity" evidence="1">
    <location>
        <begin position="934"/>
        <end position="946"/>
    </location>
</feature>
<dbReference type="Proteomes" id="UP001498398">
    <property type="component" value="Unassembled WGS sequence"/>
</dbReference>
<feature type="compositionally biased region" description="Basic and acidic residues" evidence="1">
    <location>
        <begin position="1078"/>
        <end position="1088"/>
    </location>
</feature>
<organism evidence="2 3">
    <name type="scientific">Marasmiellus scandens</name>
    <dbReference type="NCBI Taxonomy" id="2682957"/>
    <lineage>
        <taxon>Eukaryota</taxon>
        <taxon>Fungi</taxon>
        <taxon>Dikarya</taxon>
        <taxon>Basidiomycota</taxon>
        <taxon>Agaricomycotina</taxon>
        <taxon>Agaricomycetes</taxon>
        <taxon>Agaricomycetidae</taxon>
        <taxon>Agaricales</taxon>
        <taxon>Marasmiineae</taxon>
        <taxon>Omphalotaceae</taxon>
        <taxon>Marasmiellus</taxon>
    </lineage>
</organism>
<feature type="compositionally biased region" description="Polar residues" evidence="1">
    <location>
        <begin position="66"/>
        <end position="86"/>
    </location>
</feature>
<feature type="region of interest" description="Disordered" evidence="1">
    <location>
        <begin position="352"/>
        <end position="525"/>
    </location>
</feature>
<feature type="compositionally biased region" description="Basic and acidic residues" evidence="1">
    <location>
        <begin position="1107"/>
        <end position="1124"/>
    </location>
</feature>
<gene>
    <name evidence="2" type="ORF">VKT23_020411</name>
</gene>
<feature type="compositionally biased region" description="Acidic residues" evidence="1">
    <location>
        <begin position="506"/>
        <end position="519"/>
    </location>
</feature>
<feature type="compositionally biased region" description="Basic residues" evidence="1">
    <location>
        <begin position="452"/>
        <end position="468"/>
    </location>
</feature>
<keyword evidence="3" id="KW-1185">Reference proteome</keyword>
<feature type="compositionally biased region" description="Polar residues" evidence="1">
    <location>
        <begin position="172"/>
        <end position="183"/>
    </location>
</feature>
<feature type="region of interest" description="Disordered" evidence="1">
    <location>
        <begin position="1002"/>
        <end position="1131"/>
    </location>
</feature>
<sequence>MTHQSTARATRSRTKDSDLCPPLDVEPPRRRRPKKITHNSEPQNAIESEQPPPDPGPGSEEATEGQEGSATSVETPHETSIITRSPTPHPSIVLSPDAETDTLPNELATLGMLDVSMADLDAEAEEIALKKSALGVSSSAELEPEQQAFSGEPSFTRDPAPDDSSDPERQAVHNSPTPPQHYQSRLLRALEKQGIVLTSPSSKRRSHASQTHIPQPLSPMRSRTSLNDTVGQEIELFHPRPPFTPAVDDTEERDDESEWGGCVSDDTGPTESQQQSVGASAPPPPLSPSRAQEAVAALREYSASASMSIPAITSKLESILQTHFTKKWSDAVDTATPQDPDDKQCQGRLELLVPSLLRPQRAKKSVSYAPTSTDANDSLVDYDSGGSSDYGAEQEEEQRKKMAKLRRTKKIKAKERQDAGEYSASGEEDDDDDPEQEDDYDDSEEDPALVPRHTRRGKERRKKNKKATPKVQGNGTGKAPASTPTTIITTNNKGKKAQNGSPDATIGDEDEDKDEDEDSSTGKIPAAMQAEVWHLRTQYESEMQRIASRFGQPVHHAYKLAGEVTVRSRDPNLFNIFEKWWVAEGGNNGKLPNDVNPGTFFGEQWQNHRKETLGEAWNDSQKVEEEYAWLRTWFSDRYSNDPKMTRGPTKADVKKVAGVVSDVAKQAMLNRGVLVFSFVIDPVGEHSMIAGWGKEFKALKTEHPTQITRQLQDVTTLVRHERINAEVGAAVSDELQNLALKASEVGTDRERERALVPQILLYDIGTLGIKAKKFKWKSFANYAYRNQICIKNWPEGIPAPGSGLTKVNHAVPKAGGPSQLTLARIQELMLLREGWARKEENPSIPDHIRKAALRVVSWSDEDKALPPNQQKDVALVSCVDGRTLTSVLHSTDWQTEQGQDDAEVGVSTNTKTNPRSKQKPKLKSKTPVVSEQHPASPTLSSPASPARLEVEPPQYWENYCFSEAEDDNLRREPDPSPLSSPVRPERGAPNLFLAARAQSRYLASSEPDDIEPSTQPAYGGYRSSRSTSIPRPPIDSQPRKVSNNPLREPDRNPIAGPSRLSQEGVLVVRPRPVTGNPEPKRPRNDQETSMRPQKRPKKHHTEGRLMTTKEKWREMRRDARDKQPRLTSKGG</sequence>
<feature type="compositionally biased region" description="Polar residues" evidence="1">
    <location>
        <begin position="267"/>
        <end position="278"/>
    </location>
</feature>
<dbReference type="EMBL" id="JBANRG010000133">
    <property type="protein sequence ID" value="KAK7434012.1"/>
    <property type="molecule type" value="Genomic_DNA"/>
</dbReference>
<reference evidence="2 3" key="1">
    <citation type="submission" date="2024-01" db="EMBL/GenBank/DDBJ databases">
        <title>A draft genome for the cacao thread blight pathogen Marasmiellus scandens.</title>
        <authorList>
            <person name="Baruah I.K."/>
            <person name="Leung J."/>
            <person name="Bukari Y."/>
            <person name="Amoako-Attah I."/>
            <person name="Meinhardt L.W."/>
            <person name="Bailey B.A."/>
            <person name="Cohen S.P."/>
        </authorList>
    </citation>
    <scope>NUCLEOTIDE SEQUENCE [LARGE SCALE GENOMIC DNA]</scope>
    <source>
        <strain evidence="2 3">GH-19</strain>
    </source>
</reference>
<protein>
    <submittedName>
        <fullName evidence="2">Uncharacterized protein</fullName>
    </submittedName>
</protein>
<feature type="region of interest" description="Disordered" evidence="1">
    <location>
        <begin position="966"/>
        <end position="987"/>
    </location>
</feature>
<feature type="region of interest" description="Disordered" evidence="1">
    <location>
        <begin position="1"/>
        <end position="100"/>
    </location>
</feature>
<feature type="region of interest" description="Disordered" evidence="1">
    <location>
        <begin position="890"/>
        <end position="947"/>
    </location>
</feature>
<feature type="region of interest" description="Disordered" evidence="1">
    <location>
        <begin position="133"/>
        <end position="294"/>
    </location>
</feature>
<feature type="compositionally biased region" description="Acidic residues" evidence="1">
    <location>
        <begin position="426"/>
        <end position="447"/>
    </location>
</feature>
<feature type="compositionally biased region" description="Polar residues" evidence="1">
    <location>
        <begin position="221"/>
        <end position="230"/>
    </location>
</feature>
<feature type="compositionally biased region" description="Basic residues" evidence="1">
    <location>
        <begin position="1092"/>
        <end position="1101"/>
    </location>
</feature>
<feature type="compositionally biased region" description="Basic residues" evidence="1">
    <location>
        <begin position="401"/>
        <end position="413"/>
    </location>
</feature>
<proteinExistence type="predicted"/>
<feature type="compositionally biased region" description="Low complexity" evidence="1">
    <location>
        <begin position="478"/>
        <end position="492"/>
    </location>
</feature>
<name>A0ABR1IJ30_9AGAR</name>